<proteinExistence type="predicted"/>
<evidence type="ECO:0000313" key="2">
    <source>
        <dbReference type="Proteomes" id="UP001174934"/>
    </source>
</evidence>
<organism evidence="1 2">
    <name type="scientific">Bombardia bombarda</name>
    <dbReference type="NCBI Taxonomy" id="252184"/>
    <lineage>
        <taxon>Eukaryota</taxon>
        <taxon>Fungi</taxon>
        <taxon>Dikarya</taxon>
        <taxon>Ascomycota</taxon>
        <taxon>Pezizomycotina</taxon>
        <taxon>Sordariomycetes</taxon>
        <taxon>Sordariomycetidae</taxon>
        <taxon>Sordariales</taxon>
        <taxon>Lasiosphaeriaceae</taxon>
        <taxon>Bombardia</taxon>
    </lineage>
</organism>
<gene>
    <name evidence="1" type="ORF">B0T17DRAFT_507543</name>
</gene>
<dbReference type="AlphaFoldDB" id="A0AA39XBZ3"/>
<sequence length="479" mass="50274">MQAIAKSGLRLDLLTRSNVTHDVQDLPQSGHLPNHNLDPNIVGSSSFSNIWTFTSPDANELWLAKPLVFTPGGGGELVITSSEKNIIRVLDAKTGVVLQQRTLQPPFSAADSNCGDIPNWIGITGTPIIDPATSIMYLFSKGYKDGTTSGTANGVYKMYALRIPSLENVAGFPVLIDGMRADNDKSRYFVGGVALQRPSLTELNGYIVAGFGSHCGHWNYTGYLLTVSKTPGVGPVSMLATEAAPGAPSPQALDLTNEQSGKAGIWQSGMGFQTIGSRVYFVTGNGQGHANGNIPASGRLPITVVTVLTVPASTTSSETSTTIASSSTSSGPTAATTEGYYYIGCFSDTNTGPHALPNLFANNSVTPELAIAYVNSVAVSPPSPTPRPPFLFMEYHHEVYGGSSFNFQGSAVTSLVGTNACHDYRYGSVQTITATNRAVATTTGTVNYCGGPGMFDLYALETTVAWPTTGGPVVTSTKS</sequence>
<name>A0AA39XBZ3_9PEZI</name>
<dbReference type="Proteomes" id="UP001174934">
    <property type="component" value="Unassembled WGS sequence"/>
</dbReference>
<evidence type="ECO:0000313" key="1">
    <source>
        <dbReference type="EMBL" id="KAK0631126.1"/>
    </source>
</evidence>
<dbReference type="EMBL" id="JAULSR010000002">
    <property type="protein sequence ID" value="KAK0631126.1"/>
    <property type="molecule type" value="Genomic_DNA"/>
</dbReference>
<keyword evidence="2" id="KW-1185">Reference proteome</keyword>
<comment type="caution">
    <text evidence="1">The sequence shown here is derived from an EMBL/GenBank/DDBJ whole genome shotgun (WGS) entry which is preliminary data.</text>
</comment>
<accession>A0AA39XBZ3</accession>
<protein>
    <submittedName>
        <fullName evidence="1">Uncharacterized protein</fullName>
    </submittedName>
</protein>
<reference evidence="1" key="1">
    <citation type="submission" date="2023-06" db="EMBL/GenBank/DDBJ databases">
        <title>Genome-scale phylogeny and comparative genomics of the fungal order Sordariales.</title>
        <authorList>
            <consortium name="Lawrence Berkeley National Laboratory"/>
            <person name="Hensen N."/>
            <person name="Bonometti L."/>
            <person name="Westerberg I."/>
            <person name="Brannstrom I.O."/>
            <person name="Guillou S."/>
            <person name="Cros-Aarteil S."/>
            <person name="Calhoun S."/>
            <person name="Haridas S."/>
            <person name="Kuo A."/>
            <person name="Mondo S."/>
            <person name="Pangilinan J."/>
            <person name="Riley R."/>
            <person name="LaButti K."/>
            <person name="Andreopoulos B."/>
            <person name="Lipzen A."/>
            <person name="Chen C."/>
            <person name="Yanf M."/>
            <person name="Daum C."/>
            <person name="Ng V."/>
            <person name="Clum A."/>
            <person name="Steindorff A."/>
            <person name="Ohm R."/>
            <person name="Martin F."/>
            <person name="Silar P."/>
            <person name="Natvig D."/>
            <person name="Lalanne C."/>
            <person name="Gautier V."/>
            <person name="Ament-velasquez S.L."/>
            <person name="Kruys A."/>
            <person name="Hutchinson M.I."/>
            <person name="Powell A.J."/>
            <person name="Barry K."/>
            <person name="Miller A.N."/>
            <person name="Grigoriev I.V."/>
            <person name="Debuchy R."/>
            <person name="Gladieux P."/>
            <person name="Thoren M.H."/>
            <person name="Johannesson H."/>
        </authorList>
    </citation>
    <scope>NUCLEOTIDE SEQUENCE</scope>
    <source>
        <strain evidence="1">SMH3391-2</strain>
    </source>
</reference>